<sequence>MDGLTVIIKKQPQKYLDKLPEPERGRVAAAVAGLSTLSGDIVPLRGAGSRMYRLKIYHYRAIFQIDTDKETVTVKEINTRGDIY</sequence>
<protein>
    <submittedName>
        <fullName evidence="1">Cytotoxic translational repressor</fullName>
    </submittedName>
</protein>
<dbReference type="EMBL" id="BK015888">
    <property type="protein sequence ID" value="DAD71790.1"/>
    <property type="molecule type" value="Genomic_DNA"/>
</dbReference>
<evidence type="ECO:0000313" key="1">
    <source>
        <dbReference type="EMBL" id="DAD71790.1"/>
    </source>
</evidence>
<organism evidence="1">
    <name type="scientific">Siphoviridae sp. ctoiW10</name>
    <dbReference type="NCBI Taxonomy" id="2827592"/>
    <lineage>
        <taxon>Viruses</taxon>
        <taxon>Duplodnaviria</taxon>
        <taxon>Heunggongvirae</taxon>
        <taxon>Uroviricota</taxon>
        <taxon>Caudoviricetes</taxon>
    </lineage>
</organism>
<dbReference type="InterPro" id="IPR035093">
    <property type="entry name" value="RelE/ParE_toxin_dom_sf"/>
</dbReference>
<dbReference type="SUPFAM" id="SSF143011">
    <property type="entry name" value="RelE-like"/>
    <property type="match status" value="1"/>
</dbReference>
<accession>A0A8S5LPB5</accession>
<proteinExistence type="predicted"/>
<dbReference type="Gene3D" id="3.30.2310.20">
    <property type="entry name" value="RelE-like"/>
    <property type="match status" value="1"/>
</dbReference>
<reference evidence="1" key="1">
    <citation type="journal article" date="2021" name="Proc. Natl. Acad. Sci. U.S.A.">
        <title>A Catalog of Tens of Thousands of Viruses from Human Metagenomes Reveals Hidden Associations with Chronic Diseases.</title>
        <authorList>
            <person name="Tisza M.J."/>
            <person name="Buck C.B."/>
        </authorList>
    </citation>
    <scope>NUCLEOTIDE SEQUENCE</scope>
    <source>
        <strain evidence="1">CtoiW10</strain>
    </source>
</reference>
<name>A0A8S5LPB5_9CAUD</name>